<dbReference type="EMBL" id="PJNH01000001">
    <property type="protein sequence ID" value="PKR79055.1"/>
    <property type="molecule type" value="Genomic_DNA"/>
</dbReference>
<evidence type="ECO:0000313" key="5">
    <source>
        <dbReference type="EMBL" id="PKR79055.1"/>
    </source>
</evidence>
<comment type="caution">
    <text evidence="5">The sequence shown here is derived from an EMBL/GenBank/DDBJ whole genome shotgun (WGS) entry which is preliminary data.</text>
</comment>
<feature type="domain" description="Pyrroline-5-carboxylate reductase dimerisation" evidence="4">
    <location>
        <begin position="160"/>
        <end position="256"/>
    </location>
</feature>
<dbReference type="OrthoDB" id="9805754at2"/>
<organism evidence="5 6">
    <name type="scientific">Halalkalibacillus sediminis</name>
    <dbReference type="NCBI Taxonomy" id="2018042"/>
    <lineage>
        <taxon>Bacteria</taxon>
        <taxon>Bacillati</taxon>
        <taxon>Bacillota</taxon>
        <taxon>Bacilli</taxon>
        <taxon>Bacillales</taxon>
        <taxon>Bacillaceae</taxon>
        <taxon>Halalkalibacillus</taxon>
    </lineage>
</organism>
<dbReference type="Gene3D" id="3.40.50.720">
    <property type="entry name" value="NAD(P)-binding Rossmann-like Domain"/>
    <property type="match status" value="1"/>
</dbReference>
<evidence type="ECO:0000256" key="2">
    <source>
        <dbReference type="PIRSR" id="PIRSR000193-1"/>
    </source>
</evidence>
<name>A0A2I0QXK7_9BACI</name>
<protein>
    <submittedName>
        <fullName evidence="5">Late competence protein ComER</fullName>
    </submittedName>
</protein>
<dbReference type="Pfam" id="PF14748">
    <property type="entry name" value="P5CR_dimer"/>
    <property type="match status" value="1"/>
</dbReference>
<dbReference type="InterPro" id="IPR000304">
    <property type="entry name" value="Pyrroline-COOH_reductase"/>
</dbReference>
<dbReference type="InterPro" id="IPR008927">
    <property type="entry name" value="6-PGluconate_DH-like_C_sf"/>
</dbReference>
<dbReference type="Pfam" id="PF03807">
    <property type="entry name" value="F420_oxidored"/>
    <property type="match status" value="1"/>
</dbReference>
<dbReference type="SUPFAM" id="SSF51735">
    <property type="entry name" value="NAD(P)-binding Rossmann-fold domains"/>
    <property type="match status" value="1"/>
</dbReference>
<dbReference type="SUPFAM" id="SSF48179">
    <property type="entry name" value="6-phosphogluconate dehydrogenase C-terminal domain-like"/>
    <property type="match status" value="1"/>
</dbReference>
<keyword evidence="2" id="KW-0521">NADP</keyword>
<gene>
    <name evidence="5" type="ORF">CEY16_04700</name>
</gene>
<dbReference type="InterPro" id="IPR036291">
    <property type="entry name" value="NAD(P)-bd_dom_sf"/>
</dbReference>
<dbReference type="RefSeq" id="WP_101330799.1">
    <property type="nucleotide sequence ID" value="NZ_PJNH01000001.1"/>
</dbReference>
<proteinExistence type="inferred from homology"/>
<keyword evidence="6" id="KW-1185">Reference proteome</keyword>
<evidence type="ECO:0000313" key="6">
    <source>
        <dbReference type="Proteomes" id="UP000243524"/>
    </source>
</evidence>
<dbReference type="AlphaFoldDB" id="A0A2I0QXK7"/>
<evidence type="ECO:0000259" key="4">
    <source>
        <dbReference type="Pfam" id="PF14748"/>
    </source>
</evidence>
<dbReference type="PANTHER" id="PTHR11645:SF51">
    <property type="entry name" value="COME OPERON PROTEIN 4"/>
    <property type="match status" value="1"/>
</dbReference>
<dbReference type="Proteomes" id="UP000243524">
    <property type="component" value="Unassembled WGS sequence"/>
</dbReference>
<feature type="domain" description="Pyrroline-5-carboxylate reductase catalytic N-terminal" evidence="3">
    <location>
        <begin position="3"/>
        <end position="96"/>
    </location>
</feature>
<dbReference type="NCBIfam" id="NF005814">
    <property type="entry name" value="PRK07680.1"/>
    <property type="match status" value="1"/>
</dbReference>
<dbReference type="InterPro" id="IPR028939">
    <property type="entry name" value="P5C_Rdtase_cat_N"/>
</dbReference>
<feature type="binding site" evidence="2">
    <location>
        <begin position="6"/>
        <end position="11"/>
    </location>
    <ligand>
        <name>NADP(+)</name>
        <dbReference type="ChEBI" id="CHEBI:58349"/>
    </ligand>
</feature>
<reference evidence="5 6" key="1">
    <citation type="submission" date="2017-06" db="EMBL/GenBank/DDBJ databases">
        <title>the draft geome sequence of Illustriluteabacillus marina B3227.</title>
        <authorList>
            <person name="He R.-H."/>
            <person name="Du Z.-J."/>
        </authorList>
    </citation>
    <scope>NUCLEOTIDE SEQUENCE [LARGE SCALE GENOMIC DNA]</scope>
    <source>
        <strain evidence="5 6">B3227</strain>
    </source>
</reference>
<dbReference type="PIRSF" id="PIRSF000193">
    <property type="entry name" value="Pyrrol-5-carb_rd"/>
    <property type="match status" value="1"/>
</dbReference>
<dbReference type="PANTHER" id="PTHR11645">
    <property type="entry name" value="PYRROLINE-5-CARBOXYLATE REDUCTASE"/>
    <property type="match status" value="1"/>
</dbReference>
<dbReference type="GO" id="GO:0004735">
    <property type="term" value="F:pyrroline-5-carboxylate reductase activity"/>
    <property type="evidence" value="ECO:0007669"/>
    <property type="project" value="InterPro"/>
</dbReference>
<sequence>MKWGIIGTGNMGKVWLHALSSSKSVSEKNIFLYNRSFLKAYELKNDYPDVHIVQAMDTVIRECDIILLCAKPKDIIDIAKKLKDKINEDQCVISITSSILVDQLGAILHHNTARIIPSITNRALSGATLVTFNENMDDGFKEILWDCCSEFSTPIEISDEHVRISSDIVSCGPAFISFILESMIEAAVKQTGLPKEEASKMAETMIIGYGKLLDENIYTFSTLKEKVMVKGGITGEGMKALEGTFQNIFEPVFESTHLKFDSEKKIIGEMVQKIHSES</sequence>
<comment type="similarity">
    <text evidence="1">Belongs to the pyrroline-5-carboxylate reductase family.</text>
</comment>
<dbReference type="Gene3D" id="1.10.3730.10">
    <property type="entry name" value="ProC C-terminal domain-like"/>
    <property type="match status" value="1"/>
</dbReference>
<dbReference type="InterPro" id="IPR029036">
    <property type="entry name" value="P5CR_dimer"/>
</dbReference>
<dbReference type="GO" id="GO:0055129">
    <property type="term" value="P:L-proline biosynthetic process"/>
    <property type="evidence" value="ECO:0007669"/>
    <property type="project" value="TreeGrafter"/>
</dbReference>
<accession>A0A2I0QXK7</accession>
<evidence type="ECO:0000256" key="1">
    <source>
        <dbReference type="ARBA" id="ARBA00005525"/>
    </source>
</evidence>
<evidence type="ECO:0000259" key="3">
    <source>
        <dbReference type="Pfam" id="PF03807"/>
    </source>
</evidence>